<dbReference type="GO" id="GO:0008168">
    <property type="term" value="F:methyltransferase activity"/>
    <property type="evidence" value="ECO:0007669"/>
    <property type="project" value="UniProtKB-KW"/>
</dbReference>
<proteinExistence type="predicted"/>
<evidence type="ECO:0000313" key="2">
    <source>
        <dbReference type="EMBL" id="MBB6050375.1"/>
    </source>
</evidence>
<dbReference type="AlphaFoldDB" id="A0A7W9SPG1"/>
<sequence length="277" mass="30474">MTIREELLSLLICPETGAALSGWDGVSAQGTLKTDDGRSYPVTDGIPNLLPDALRGGPADDTEVAEKRSEMEARDAQVKSYDQMLGLKLFTYYEVPLTLKALPLESSHLMLEGGCGTGRMTRTFAERVRGLLCVDFSRESLRVAKAKLPTALAEKVLFIQADLSRLPARSEVFDRVGSFGVYEHIPTPEARAGALKHLARACKMGEQGGRLALSAYRWGPPISWMSQQEGHHPGGIYFIRFTQAELKAQCGSHFTVQGATEALLYYHLIWGQKQHHG</sequence>
<reference evidence="2 3" key="1">
    <citation type="submission" date="2020-08" db="EMBL/GenBank/DDBJ databases">
        <title>Genomic Encyclopedia of Type Strains, Phase IV (KMG-IV): sequencing the most valuable type-strain genomes for metagenomic binning, comparative biology and taxonomic classification.</title>
        <authorList>
            <person name="Goeker M."/>
        </authorList>
    </citation>
    <scope>NUCLEOTIDE SEQUENCE [LARGE SCALE GENOMIC DNA]</scope>
    <source>
        <strain evidence="2 3">DSM 23562</strain>
    </source>
</reference>
<organism evidence="2 3">
    <name type="scientific">Armatimonas rosea</name>
    <dbReference type="NCBI Taxonomy" id="685828"/>
    <lineage>
        <taxon>Bacteria</taxon>
        <taxon>Bacillati</taxon>
        <taxon>Armatimonadota</taxon>
        <taxon>Armatimonadia</taxon>
        <taxon>Armatimonadales</taxon>
        <taxon>Armatimonadaceae</taxon>
        <taxon>Armatimonas</taxon>
    </lineage>
</organism>
<dbReference type="Gene3D" id="3.40.50.150">
    <property type="entry name" value="Vaccinia Virus protein VP39"/>
    <property type="match status" value="1"/>
</dbReference>
<protein>
    <submittedName>
        <fullName evidence="2">SAM-dependent methyltransferase</fullName>
    </submittedName>
</protein>
<dbReference type="SUPFAM" id="SSF53335">
    <property type="entry name" value="S-adenosyl-L-methionine-dependent methyltransferases"/>
    <property type="match status" value="1"/>
</dbReference>
<name>A0A7W9SPG1_ARMRO</name>
<keyword evidence="2" id="KW-0808">Transferase</keyword>
<keyword evidence="3" id="KW-1185">Reference proteome</keyword>
<evidence type="ECO:0000313" key="3">
    <source>
        <dbReference type="Proteomes" id="UP000520814"/>
    </source>
</evidence>
<dbReference type="Pfam" id="PF13649">
    <property type="entry name" value="Methyltransf_25"/>
    <property type="match status" value="1"/>
</dbReference>
<dbReference type="InterPro" id="IPR041698">
    <property type="entry name" value="Methyltransf_25"/>
</dbReference>
<keyword evidence="2" id="KW-0489">Methyltransferase</keyword>
<dbReference type="GO" id="GO:0032259">
    <property type="term" value="P:methylation"/>
    <property type="evidence" value="ECO:0007669"/>
    <property type="project" value="UniProtKB-KW"/>
</dbReference>
<dbReference type="PANTHER" id="PTHR42912">
    <property type="entry name" value="METHYLTRANSFERASE"/>
    <property type="match status" value="1"/>
</dbReference>
<feature type="domain" description="Methyltransferase" evidence="1">
    <location>
        <begin position="111"/>
        <end position="205"/>
    </location>
</feature>
<dbReference type="CDD" id="cd02440">
    <property type="entry name" value="AdoMet_MTases"/>
    <property type="match status" value="1"/>
</dbReference>
<dbReference type="RefSeq" id="WP_184195217.1">
    <property type="nucleotide sequence ID" value="NZ_JACHGW010000002.1"/>
</dbReference>
<dbReference type="InterPro" id="IPR050508">
    <property type="entry name" value="Methyltransf_Superfamily"/>
</dbReference>
<evidence type="ECO:0000259" key="1">
    <source>
        <dbReference type="Pfam" id="PF13649"/>
    </source>
</evidence>
<dbReference type="Gene3D" id="2.20.25.10">
    <property type="match status" value="1"/>
</dbReference>
<dbReference type="InterPro" id="IPR029063">
    <property type="entry name" value="SAM-dependent_MTases_sf"/>
</dbReference>
<dbReference type="Proteomes" id="UP000520814">
    <property type="component" value="Unassembled WGS sequence"/>
</dbReference>
<accession>A0A7W9SPG1</accession>
<comment type="caution">
    <text evidence="2">The sequence shown here is derived from an EMBL/GenBank/DDBJ whole genome shotgun (WGS) entry which is preliminary data.</text>
</comment>
<dbReference type="EMBL" id="JACHGW010000002">
    <property type="protein sequence ID" value="MBB6050375.1"/>
    <property type="molecule type" value="Genomic_DNA"/>
</dbReference>
<gene>
    <name evidence="2" type="ORF">HNQ39_002166</name>
</gene>
<dbReference type="SUPFAM" id="SSF158997">
    <property type="entry name" value="Trm112p-like"/>
    <property type="match status" value="1"/>
</dbReference>